<evidence type="ECO:0000313" key="2">
    <source>
        <dbReference type="Proteomes" id="UP000237105"/>
    </source>
</evidence>
<accession>A0A2P5AVT5</accession>
<organism evidence="1 2">
    <name type="scientific">Parasponia andersonii</name>
    <name type="common">Sponia andersonii</name>
    <dbReference type="NCBI Taxonomy" id="3476"/>
    <lineage>
        <taxon>Eukaryota</taxon>
        <taxon>Viridiplantae</taxon>
        <taxon>Streptophyta</taxon>
        <taxon>Embryophyta</taxon>
        <taxon>Tracheophyta</taxon>
        <taxon>Spermatophyta</taxon>
        <taxon>Magnoliopsida</taxon>
        <taxon>eudicotyledons</taxon>
        <taxon>Gunneridae</taxon>
        <taxon>Pentapetalae</taxon>
        <taxon>rosids</taxon>
        <taxon>fabids</taxon>
        <taxon>Rosales</taxon>
        <taxon>Cannabaceae</taxon>
        <taxon>Parasponia</taxon>
    </lineage>
</organism>
<sequence>MKVSQEPIRRLEGFSLISLENPTKARTPVFFNSDMNRSNEWSPDAASTIKSNELARACIRGNIQHIQYKQNLRKIEKEKAVCTYLLTFIWSWSDETTKLSAPRKTKSFLFLGNACAENGHFQPESFAKLHCHVNKTTKPNDT</sequence>
<protein>
    <submittedName>
        <fullName evidence="1">Uncharacterized protein</fullName>
    </submittedName>
</protein>
<reference evidence="2" key="1">
    <citation type="submission" date="2016-06" db="EMBL/GenBank/DDBJ databases">
        <title>Parallel loss of symbiosis genes in relatives of nitrogen-fixing non-legume Parasponia.</title>
        <authorList>
            <person name="Van Velzen R."/>
            <person name="Holmer R."/>
            <person name="Bu F."/>
            <person name="Rutten L."/>
            <person name="Van Zeijl A."/>
            <person name="Liu W."/>
            <person name="Santuari L."/>
            <person name="Cao Q."/>
            <person name="Sharma T."/>
            <person name="Shen D."/>
            <person name="Roswanjaya Y."/>
            <person name="Wardhani T."/>
            <person name="Kalhor M.S."/>
            <person name="Jansen J."/>
            <person name="Van den Hoogen J."/>
            <person name="Gungor B."/>
            <person name="Hartog M."/>
            <person name="Hontelez J."/>
            <person name="Verver J."/>
            <person name="Yang W.-C."/>
            <person name="Schijlen E."/>
            <person name="Repin R."/>
            <person name="Schilthuizen M."/>
            <person name="Schranz E."/>
            <person name="Heidstra R."/>
            <person name="Miyata K."/>
            <person name="Fedorova E."/>
            <person name="Kohlen W."/>
            <person name="Bisseling T."/>
            <person name="Smit S."/>
            <person name="Geurts R."/>
        </authorList>
    </citation>
    <scope>NUCLEOTIDE SEQUENCE [LARGE SCALE GENOMIC DNA]</scope>
    <source>
        <strain evidence="2">cv. WU1-14</strain>
    </source>
</reference>
<evidence type="ECO:0000313" key="1">
    <source>
        <dbReference type="EMBL" id="PON40649.1"/>
    </source>
</evidence>
<dbReference type="EMBL" id="JXTB01000434">
    <property type="protein sequence ID" value="PON40649.1"/>
    <property type="molecule type" value="Genomic_DNA"/>
</dbReference>
<comment type="caution">
    <text evidence="1">The sequence shown here is derived from an EMBL/GenBank/DDBJ whole genome shotgun (WGS) entry which is preliminary data.</text>
</comment>
<dbReference type="AlphaFoldDB" id="A0A2P5AVT5"/>
<name>A0A2P5AVT5_PARAD</name>
<dbReference type="Proteomes" id="UP000237105">
    <property type="component" value="Unassembled WGS sequence"/>
</dbReference>
<keyword evidence="2" id="KW-1185">Reference proteome</keyword>
<dbReference type="OrthoDB" id="10382171at2759"/>
<proteinExistence type="predicted"/>
<gene>
    <name evidence="1" type="ORF">PanWU01x14_295540</name>
</gene>